<evidence type="ECO:0000313" key="1">
    <source>
        <dbReference type="EMBL" id="KAL0403559.1"/>
    </source>
</evidence>
<dbReference type="EMBL" id="JACGWJ010000008">
    <property type="protein sequence ID" value="KAL0403559.1"/>
    <property type="molecule type" value="Genomic_DNA"/>
</dbReference>
<proteinExistence type="predicted"/>
<organism evidence="1">
    <name type="scientific">Sesamum radiatum</name>
    <name type="common">Black benniseed</name>
    <dbReference type="NCBI Taxonomy" id="300843"/>
    <lineage>
        <taxon>Eukaryota</taxon>
        <taxon>Viridiplantae</taxon>
        <taxon>Streptophyta</taxon>
        <taxon>Embryophyta</taxon>
        <taxon>Tracheophyta</taxon>
        <taxon>Spermatophyta</taxon>
        <taxon>Magnoliopsida</taxon>
        <taxon>eudicotyledons</taxon>
        <taxon>Gunneridae</taxon>
        <taxon>Pentapetalae</taxon>
        <taxon>asterids</taxon>
        <taxon>lamiids</taxon>
        <taxon>Lamiales</taxon>
        <taxon>Pedaliaceae</taxon>
        <taxon>Sesamum</taxon>
    </lineage>
</organism>
<accession>A0AAW2TFR4</accession>
<dbReference type="AlphaFoldDB" id="A0AAW2TFR4"/>
<protein>
    <submittedName>
        <fullName evidence="1">Uncharacterized protein</fullName>
    </submittedName>
</protein>
<name>A0AAW2TFR4_SESRA</name>
<gene>
    <name evidence="1" type="ORF">Sradi_1996700</name>
</gene>
<reference evidence="1" key="2">
    <citation type="journal article" date="2024" name="Plant">
        <title>Genomic evolution and insights into agronomic trait innovations of Sesamum species.</title>
        <authorList>
            <person name="Miao H."/>
            <person name="Wang L."/>
            <person name="Qu L."/>
            <person name="Liu H."/>
            <person name="Sun Y."/>
            <person name="Le M."/>
            <person name="Wang Q."/>
            <person name="Wei S."/>
            <person name="Zheng Y."/>
            <person name="Lin W."/>
            <person name="Duan Y."/>
            <person name="Cao H."/>
            <person name="Xiong S."/>
            <person name="Wang X."/>
            <person name="Wei L."/>
            <person name="Li C."/>
            <person name="Ma Q."/>
            <person name="Ju M."/>
            <person name="Zhao R."/>
            <person name="Li G."/>
            <person name="Mu C."/>
            <person name="Tian Q."/>
            <person name="Mei H."/>
            <person name="Zhang T."/>
            <person name="Gao T."/>
            <person name="Zhang H."/>
        </authorList>
    </citation>
    <scope>NUCLEOTIDE SEQUENCE</scope>
    <source>
        <strain evidence="1">G02</strain>
    </source>
</reference>
<sequence length="96" mass="9686">MNELGNDLGEAGGSFHSTVEGDAWAIRGDSMEVHGSPLVWGNAKPRDDGCVVGELLNETRDWALVLPGSEGIMSGGGAGGDGMDTGVGGLSFLIGP</sequence>
<reference evidence="1" key="1">
    <citation type="submission" date="2020-06" db="EMBL/GenBank/DDBJ databases">
        <authorList>
            <person name="Li T."/>
            <person name="Hu X."/>
            <person name="Zhang T."/>
            <person name="Song X."/>
            <person name="Zhang H."/>
            <person name="Dai N."/>
            <person name="Sheng W."/>
            <person name="Hou X."/>
            <person name="Wei L."/>
        </authorList>
    </citation>
    <scope>NUCLEOTIDE SEQUENCE</scope>
    <source>
        <strain evidence="1">G02</strain>
        <tissue evidence="1">Leaf</tissue>
    </source>
</reference>
<comment type="caution">
    <text evidence="1">The sequence shown here is derived from an EMBL/GenBank/DDBJ whole genome shotgun (WGS) entry which is preliminary data.</text>
</comment>